<gene>
    <name evidence="3" type="ORF">A8990_16019</name>
</gene>
<dbReference type="AlphaFoldDB" id="A0A3D9Q187"/>
<dbReference type="InterPro" id="IPR023577">
    <property type="entry name" value="CYTH_domain"/>
</dbReference>
<dbReference type="SUPFAM" id="SSF55154">
    <property type="entry name" value="CYTH-like phosphatases"/>
    <property type="match status" value="1"/>
</dbReference>
<dbReference type="OrthoDB" id="9805588at2"/>
<proteinExistence type="predicted"/>
<evidence type="ECO:0000259" key="2">
    <source>
        <dbReference type="PROSITE" id="PS51707"/>
    </source>
</evidence>
<dbReference type="PANTHER" id="PTHR40114">
    <property type="entry name" value="SLR0698 PROTEIN"/>
    <property type="match status" value="1"/>
</dbReference>
<organism evidence="3 4">
    <name type="scientific">Paenibacillus taihuensis</name>
    <dbReference type="NCBI Taxonomy" id="1156355"/>
    <lineage>
        <taxon>Bacteria</taxon>
        <taxon>Bacillati</taxon>
        <taxon>Bacillota</taxon>
        <taxon>Bacilli</taxon>
        <taxon>Bacillales</taxon>
        <taxon>Paenibacillaceae</taxon>
        <taxon>Paenibacillus</taxon>
    </lineage>
</organism>
<comment type="caution">
    <text evidence="3">The sequence shown here is derived from an EMBL/GenBank/DDBJ whole genome shotgun (WGS) entry which is preliminary data.</text>
</comment>
<dbReference type="InterPro" id="IPR033469">
    <property type="entry name" value="CYTH-like_dom_sf"/>
</dbReference>
<evidence type="ECO:0000256" key="1">
    <source>
        <dbReference type="PIRSR" id="PIRSR016487-1"/>
    </source>
</evidence>
<feature type="domain" description="CYTH" evidence="2">
    <location>
        <begin position="2"/>
        <end position="164"/>
    </location>
</feature>
<protein>
    <submittedName>
        <fullName evidence="3">CYTH domain-containing protein</fullName>
    </submittedName>
</protein>
<dbReference type="RefSeq" id="WP_116192562.1">
    <property type="nucleotide sequence ID" value="NZ_QTTN01000060.1"/>
</dbReference>
<feature type="active site" description="Proton acceptor" evidence="1">
    <location>
        <position position="36"/>
    </location>
</feature>
<evidence type="ECO:0000313" key="4">
    <source>
        <dbReference type="Proteomes" id="UP000256304"/>
    </source>
</evidence>
<dbReference type="Proteomes" id="UP000256304">
    <property type="component" value="Unassembled WGS sequence"/>
</dbReference>
<accession>A0A3D9Q187</accession>
<evidence type="ECO:0000313" key="3">
    <source>
        <dbReference type="EMBL" id="REE56431.1"/>
    </source>
</evidence>
<dbReference type="PIRSF" id="PIRSF016487">
    <property type="entry name" value="CYTH_UCP016487"/>
    <property type="match status" value="1"/>
</dbReference>
<name>A0A3D9Q187_9BACL</name>
<dbReference type="SMART" id="SM01118">
    <property type="entry name" value="CYTH"/>
    <property type="match status" value="1"/>
</dbReference>
<dbReference type="PROSITE" id="PS51707">
    <property type="entry name" value="CYTH"/>
    <property type="match status" value="1"/>
</dbReference>
<reference evidence="3 4" key="1">
    <citation type="submission" date="2018-08" db="EMBL/GenBank/DDBJ databases">
        <title>Genomic Encyclopedia of Type Strains, Phase III (KMG-III): the genomes of soil and plant-associated and newly described type strains.</title>
        <authorList>
            <person name="Whitman W."/>
        </authorList>
    </citation>
    <scope>NUCLEOTIDE SEQUENCE [LARGE SCALE GENOMIC DNA]</scope>
    <source>
        <strain evidence="3 4">CGMCC 1.10966</strain>
    </source>
</reference>
<dbReference type="Pfam" id="PF01928">
    <property type="entry name" value="CYTH"/>
    <property type="match status" value="1"/>
</dbReference>
<keyword evidence="4" id="KW-1185">Reference proteome</keyword>
<dbReference type="InterPro" id="IPR012042">
    <property type="entry name" value="NeuTTM/CthTTM-like"/>
</dbReference>
<dbReference type="PANTHER" id="PTHR40114:SF1">
    <property type="entry name" value="SLR0698 PROTEIN"/>
    <property type="match status" value="1"/>
</dbReference>
<dbReference type="EMBL" id="QTTN01000060">
    <property type="protein sequence ID" value="REE56431.1"/>
    <property type="molecule type" value="Genomic_DNA"/>
</dbReference>
<dbReference type="Gene3D" id="2.40.320.10">
    <property type="entry name" value="Hypothetical Protein Pfu-838710-001"/>
    <property type="match status" value="1"/>
</dbReference>
<sequence length="167" mass="19137">MALEVERKFLLPAYPEALVQSGELVIQSEQRIEQTYLAIADGQELRVRRIVDLATEAVHFTHTFKSGGGLSREEIEYEIAQGLYEQVMQAVQAIPLTKNRITARWGDTTVEIDIYDQIQLSVLEVEFESEEEALAFTSPEWFGPDISTAKEYSNKKVWRDLQTRRPS</sequence>